<protein>
    <submittedName>
        <fullName evidence="1">Uncharacterized protein</fullName>
    </submittedName>
</protein>
<keyword evidence="2" id="KW-1185">Reference proteome</keyword>
<proteinExistence type="predicted"/>
<dbReference type="Gene3D" id="3.40.50.1110">
    <property type="entry name" value="SGNH hydrolase"/>
    <property type="match status" value="1"/>
</dbReference>
<comment type="caution">
    <text evidence="1">The sequence shown here is derived from an EMBL/GenBank/DDBJ whole genome shotgun (WGS) entry which is preliminary data.</text>
</comment>
<evidence type="ECO:0000313" key="1">
    <source>
        <dbReference type="EMBL" id="MDH6222993.1"/>
    </source>
</evidence>
<evidence type="ECO:0000313" key="2">
    <source>
        <dbReference type="Proteomes" id="UP001160499"/>
    </source>
</evidence>
<sequence>MLGVYQFTGTPQVELTNTTDDGTADEDVAFTSVAFQKLPGKPKDMVVAMGDAYTSGERSGDYYHVSDRDHGEISWNACRRSPNAWPRKVTLPNQTHTVGALA</sequence>
<accession>A0ABT6M387</accession>
<dbReference type="EMBL" id="JARXVH010000063">
    <property type="protein sequence ID" value="MDH6222993.1"/>
    <property type="molecule type" value="Genomic_DNA"/>
</dbReference>
<gene>
    <name evidence="1" type="ORF">M2283_010345</name>
</gene>
<dbReference type="RefSeq" id="WP_280883552.1">
    <property type="nucleotide sequence ID" value="NZ_JARXVH010000063.1"/>
</dbReference>
<organism evidence="1 2">
    <name type="scientific">Streptomyces pseudovenezuelae</name>
    <dbReference type="NCBI Taxonomy" id="67350"/>
    <lineage>
        <taxon>Bacteria</taxon>
        <taxon>Bacillati</taxon>
        <taxon>Actinomycetota</taxon>
        <taxon>Actinomycetes</taxon>
        <taxon>Kitasatosporales</taxon>
        <taxon>Streptomycetaceae</taxon>
        <taxon>Streptomyces</taxon>
        <taxon>Streptomyces aurantiacus group</taxon>
    </lineage>
</organism>
<dbReference type="Proteomes" id="UP001160499">
    <property type="component" value="Unassembled WGS sequence"/>
</dbReference>
<reference evidence="1 2" key="1">
    <citation type="submission" date="2023-04" db="EMBL/GenBank/DDBJ databases">
        <title>Forest soil microbial communities from Buena Vista Peninsula, Colon Province, Panama.</title>
        <authorList>
            <person name="Bouskill N."/>
        </authorList>
    </citation>
    <scope>NUCLEOTIDE SEQUENCE [LARGE SCALE GENOMIC DNA]</scope>
    <source>
        <strain evidence="1 2">GGS1</strain>
    </source>
</reference>
<name>A0ABT6M387_9ACTN</name>
<dbReference type="InterPro" id="IPR036514">
    <property type="entry name" value="SGNH_hydro_sf"/>
</dbReference>